<dbReference type="Pfam" id="PF00709">
    <property type="entry name" value="Adenylsucc_synt"/>
    <property type="match status" value="1"/>
</dbReference>
<name>A0A2J7ZLK3_9CHLO</name>
<dbReference type="GO" id="GO:0009507">
    <property type="term" value="C:chloroplast"/>
    <property type="evidence" value="ECO:0007669"/>
    <property type="project" value="UniProtKB-SubCell"/>
</dbReference>
<gene>
    <name evidence="1" type="primary">PURA</name>
    <name evidence="2" type="ORF">TSOC_012981</name>
</gene>
<dbReference type="InterPro" id="IPR027417">
    <property type="entry name" value="P-loop_NTPase"/>
</dbReference>
<organism evidence="2 3">
    <name type="scientific">Tetrabaena socialis</name>
    <dbReference type="NCBI Taxonomy" id="47790"/>
    <lineage>
        <taxon>Eukaryota</taxon>
        <taxon>Viridiplantae</taxon>
        <taxon>Chlorophyta</taxon>
        <taxon>core chlorophytes</taxon>
        <taxon>Chlorophyceae</taxon>
        <taxon>CS clade</taxon>
        <taxon>Chlamydomonadales</taxon>
        <taxon>Tetrabaenaceae</taxon>
        <taxon>Tetrabaena</taxon>
    </lineage>
</organism>
<dbReference type="EC" id="6.3.4.4" evidence="1"/>
<dbReference type="UniPathway" id="UPA00075">
    <property type="reaction ID" value="UER00335"/>
</dbReference>
<comment type="function">
    <text evidence="1">Plays an important role in the de novo pathway and in the salvage pathway of purine nucleotide biosynthesis. Catalyzes the first commited step in the biosynthesis of AMP from IMP.</text>
</comment>
<dbReference type="InterPro" id="IPR042111">
    <property type="entry name" value="Adenylosuccinate_synth_dom3"/>
</dbReference>
<evidence type="ECO:0000313" key="2">
    <source>
        <dbReference type="EMBL" id="PNH01146.1"/>
    </source>
</evidence>
<dbReference type="PANTHER" id="PTHR11846">
    <property type="entry name" value="ADENYLOSUCCINATE SYNTHETASE"/>
    <property type="match status" value="1"/>
</dbReference>
<keyword evidence="1" id="KW-0547">Nucleotide-binding</keyword>
<keyword evidence="1" id="KW-0934">Plastid</keyword>
<sequence length="127" mass="14146">MRVSRASLCWRRYAVKINGLTHLNITKLDVLSELDDIKIGVGYKAADGTMLRSVPADLETLESVEVVYESMPGWKSDISGVRSWDDMPLAAKQYVQRIEDLIGVHCKWIGVGPGRDALVTKPEFGKI</sequence>
<dbReference type="GO" id="GO:0004019">
    <property type="term" value="F:adenylosuccinate synthase activity"/>
    <property type="evidence" value="ECO:0007669"/>
    <property type="project" value="UniProtKB-UniRule"/>
</dbReference>
<dbReference type="SMART" id="SM00788">
    <property type="entry name" value="Adenylsucc_synt"/>
    <property type="match status" value="1"/>
</dbReference>
<dbReference type="OrthoDB" id="1700092at2759"/>
<comment type="subcellular location">
    <subcellularLocation>
        <location evidence="1">Plastid</location>
        <location evidence="1">Chloroplast</location>
    </subcellularLocation>
</comment>
<comment type="caution">
    <text evidence="1">Lacks conserved residue(s) required for the propagation of feature annotation.</text>
</comment>
<dbReference type="InterPro" id="IPR001114">
    <property type="entry name" value="Adenylosuccinate_synthetase"/>
</dbReference>
<comment type="pathway">
    <text evidence="1">Purine metabolism; AMP biosynthesis via de novo pathway; AMP from IMP: step 1/2.</text>
</comment>
<comment type="similarity">
    <text evidence="1">Belongs to the adenylosuccinate synthetase family.</text>
</comment>
<dbReference type="AlphaFoldDB" id="A0A2J7ZLK3"/>
<proteinExistence type="inferred from homology"/>
<dbReference type="Proteomes" id="UP000236333">
    <property type="component" value="Unassembled WGS sequence"/>
</dbReference>
<keyword evidence="1" id="KW-0150">Chloroplast</keyword>
<feature type="binding site" evidence="1">
    <location>
        <begin position="110"/>
        <end position="112"/>
    </location>
    <ligand>
        <name>GTP</name>
        <dbReference type="ChEBI" id="CHEBI:37565"/>
    </ligand>
</feature>
<dbReference type="GO" id="GO:0000287">
    <property type="term" value="F:magnesium ion binding"/>
    <property type="evidence" value="ECO:0007669"/>
    <property type="project" value="UniProtKB-UniRule"/>
</dbReference>
<dbReference type="EMBL" id="PGGS01001001">
    <property type="protein sequence ID" value="PNH01146.1"/>
    <property type="molecule type" value="Genomic_DNA"/>
</dbReference>
<dbReference type="GO" id="GO:0044208">
    <property type="term" value="P:'de novo' AMP biosynthetic process"/>
    <property type="evidence" value="ECO:0007669"/>
    <property type="project" value="UniProtKB-UniRule"/>
</dbReference>
<dbReference type="PANTHER" id="PTHR11846:SF0">
    <property type="entry name" value="ADENYLOSUCCINATE SYNTHETASE"/>
    <property type="match status" value="1"/>
</dbReference>
<comment type="caution">
    <text evidence="2">The sequence shown here is derived from an EMBL/GenBank/DDBJ whole genome shotgun (WGS) entry which is preliminary data.</text>
</comment>
<feature type="binding site" evidence="1">
    <location>
        <begin position="27"/>
        <end position="29"/>
    </location>
    <ligand>
        <name>GTP</name>
        <dbReference type="ChEBI" id="CHEBI:37565"/>
    </ligand>
</feature>
<protein>
    <recommendedName>
        <fullName evidence="1">Adenylosuccinate synthetase, chloroplastic</fullName>
        <shortName evidence="1">AMPSase</shortName>
        <shortName evidence="1">AdSS</shortName>
        <ecNumber evidence="1">6.3.4.4</ecNumber>
    </recommendedName>
    <alternativeName>
        <fullName evidence="1">IMP--aspartate ligase</fullName>
    </alternativeName>
</protein>
<keyword evidence="1" id="KW-0460">Magnesium</keyword>
<comment type="cofactor">
    <cofactor evidence="1">
        <name>Mg(2+)</name>
        <dbReference type="ChEBI" id="CHEBI:18420"/>
    </cofactor>
    <text evidence="1">Binds 1 Mg(2+) ion per subunit.</text>
</comment>
<evidence type="ECO:0000256" key="1">
    <source>
        <dbReference type="HAMAP-Rule" id="MF_03125"/>
    </source>
</evidence>
<comment type="subunit">
    <text evidence="1">Homodimer.</text>
</comment>
<comment type="catalytic activity">
    <reaction evidence="1">
        <text>IMP + L-aspartate + GTP = N(6)-(1,2-dicarboxyethyl)-AMP + GDP + phosphate + 2 H(+)</text>
        <dbReference type="Rhea" id="RHEA:15753"/>
        <dbReference type="ChEBI" id="CHEBI:15378"/>
        <dbReference type="ChEBI" id="CHEBI:29991"/>
        <dbReference type="ChEBI" id="CHEBI:37565"/>
        <dbReference type="ChEBI" id="CHEBI:43474"/>
        <dbReference type="ChEBI" id="CHEBI:57567"/>
        <dbReference type="ChEBI" id="CHEBI:58053"/>
        <dbReference type="ChEBI" id="CHEBI:58189"/>
        <dbReference type="EC" id="6.3.4.4"/>
    </reaction>
</comment>
<keyword evidence="1" id="KW-0658">Purine biosynthesis</keyword>
<dbReference type="HAMAP" id="MF_00011">
    <property type="entry name" value="Adenylosucc_synth"/>
    <property type="match status" value="1"/>
</dbReference>
<dbReference type="GO" id="GO:0005525">
    <property type="term" value="F:GTP binding"/>
    <property type="evidence" value="ECO:0007669"/>
    <property type="project" value="UniProtKB-UniRule"/>
</dbReference>
<dbReference type="SUPFAM" id="SSF52540">
    <property type="entry name" value="P-loop containing nucleoside triphosphate hydrolases"/>
    <property type="match status" value="1"/>
</dbReference>
<keyword evidence="1" id="KW-0436">Ligase</keyword>
<keyword evidence="1" id="KW-0342">GTP-binding</keyword>
<dbReference type="Gene3D" id="3.90.170.10">
    <property type="entry name" value="Adenylosuccinate Synthetase, subunit A, domain 3"/>
    <property type="match status" value="1"/>
</dbReference>
<keyword evidence="3" id="KW-1185">Reference proteome</keyword>
<keyword evidence="1" id="KW-0479">Metal-binding</keyword>
<accession>A0A2J7ZLK3</accession>
<reference evidence="2 3" key="1">
    <citation type="journal article" date="2017" name="Mol. Biol. Evol.">
        <title>The 4-celled Tetrabaena socialis nuclear genome reveals the essential components for genetic control of cell number at the origin of multicellularity in the volvocine lineage.</title>
        <authorList>
            <person name="Featherston J."/>
            <person name="Arakaki Y."/>
            <person name="Hanschen E.R."/>
            <person name="Ferris P.J."/>
            <person name="Michod R.E."/>
            <person name="Olson B.J.S.C."/>
            <person name="Nozaki H."/>
            <person name="Durand P.M."/>
        </authorList>
    </citation>
    <scope>NUCLEOTIDE SEQUENCE [LARGE SCALE GENOMIC DNA]</scope>
    <source>
        <strain evidence="2 3">NIES-571</strain>
    </source>
</reference>
<dbReference type="GO" id="GO:0046040">
    <property type="term" value="P:IMP metabolic process"/>
    <property type="evidence" value="ECO:0007669"/>
    <property type="project" value="TreeGrafter"/>
</dbReference>
<evidence type="ECO:0000313" key="3">
    <source>
        <dbReference type="Proteomes" id="UP000236333"/>
    </source>
</evidence>